<organism evidence="2 3">
    <name type="scientific">Dysgonomonas capnocytophagoides</name>
    <dbReference type="NCBI Taxonomy" id="45254"/>
    <lineage>
        <taxon>Bacteria</taxon>
        <taxon>Pseudomonadati</taxon>
        <taxon>Bacteroidota</taxon>
        <taxon>Bacteroidia</taxon>
        <taxon>Bacteroidales</taxon>
        <taxon>Dysgonomonadaceae</taxon>
        <taxon>Dysgonomonas</taxon>
    </lineage>
</organism>
<dbReference type="AlphaFoldDB" id="A0A4Y8KTS3"/>
<dbReference type="EMBL" id="SOML01000017">
    <property type="protein sequence ID" value="TFD92568.1"/>
    <property type="molecule type" value="Genomic_DNA"/>
</dbReference>
<proteinExistence type="predicted"/>
<reference evidence="2 3" key="1">
    <citation type="submission" date="2019-03" db="EMBL/GenBank/DDBJ databases">
        <title>San Antonio Military Medical Center submission to MRSN (WRAIR), pending publication.</title>
        <authorList>
            <person name="Blyth D.M."/>
            <person name="Mccarthy S.L."/>
            <person name="Schall S.E."/>
            <person name="Stam J.A."/>
            <person name="Ong A.C."/>
            <person name="Mcgann P.T."/>
        </authorList>
    </citation>
    <scope>NUCLEOTIDE SEQUENCE [LARGE SCALE GENOMIC DNA]</scope>
    <source>
        <strain evidence="2 3">MRSN571793</strain>
    </source>
</reference>
<comment type="caution">
    <text evidence="2">The sequence shown here is derived from an EMBL/GenBank/DDBJ whole genome shotgun (WGS) entry which is preliminary data.</text>
</comment>
<feature type="transmembrane region" description="Helical" evidence="1">
    <location>
        <begin position="45"/>
        <end position="73"/>
    </location>
</feature>
<evidence type="ECO:0000313" key="2">
    <source>
        <dbReference type="EMBL" id="TFD92568.1"/>
    </source>
</evidence>
<protein>
    <submittedName>
        <fullName evidence="2">Uncharacterized protein</fullName>
    </submittedName>
</protein>
<name>A0A4Y8KTS3_9BACT</name>
<evidence type="ECO:0000256" key="1">
    <source>
        <dbReference type="SAM" id="Phobius"/>
    </source>
</evidence>
<gene>
    <name evidence="2" type="ORF">E2605_18585</name>
</gene>
<sequence>MSTKINCYSKPSEWLRYISYAFLIIGIISYLSTVIVLIAEWKLNAMAFLIALPILVGSGFSFAVGLCVSAITLNSEQQSAYLHYKAKTEDIEFEYFD</sequence>
<dbReference type="Proteomes" id="UP000297861">
    <property type="component" value="Unassembled WGS sequence"/>
</dbReference>
<dbReference type="RefSeq" id="WP_134437526.1">
    <property type="nucleotide sequence ID" value="NZ_SOML01000017.1"/>
</dbReference>
<keyword evidence="3" id="KW-1185">Reference proteome</keyword>
<keyword evidence="1" id="KW-0812">Transmembrane</keyword>
<keyword evidence="1" id="KW-1133">Transmembrane helix</keyword>
<evidence type="ECO:0000313" key="3">
    <source>
        <dbReference type="Proteomes" id="UP000297861"/>
    </source>
</evidence>
<keyword evidence="1" id="KW-0472">Membrane</keyword>
<accession>A0A4Y8KTS3</accession>
<feature type="transmembrane region" description="Helical" evidence="1">
    <location>
        <begin position="20"/>
        <end position="39"/>
    </location>
</feature>